<accession>A0AAW1JGV9</accession>
<protein>
    <submittedName>
        <fullName evidence="2">ThiS family</fullName>
    </submittedName>
</protein>
<dbReference type="GO" id="GO:0000166">
    <property type="term" value="F:nucleotide binding"/>
    <property type="evidence" value="ECO:0007669"/>
    <property type="project" value="UniProtKB-KW"/>
</dbReference>
<evidence type="ECO:0000256" key="1">
    <source>
        <dbReference type="ARBA" id="ARBA00022741"/>
    </source>
</evidence>
<dbReference type="Pfam" id="PF02597">
    <property type="entry name" value="ThiS"/>
    <property type="match status" value="1"/>
</dbReference>
<dbReference type="SUPFAM" id="SSF54285">
    <property type="entry name" value="MoaD/ThiS"/>
    <property type="match status" value="1"/>
</dbReference>
<dbReference type="Proteomes" id="UP001458880">
    <property type="component" value="Unassembled WGS sequence"/>
</dbReference>
<evidence type="ECO:0000313" key="3">
    <source>
        <dbReference type="Proteomes" id="UP001458880"/>
    </source>
</evidence>
<proteinExistence type="predicted"/>
<comment type="caution">
    <text evidence="2">The sequence shown here is derived from an EMBL/GenBank/DDBJ whole genome shotgun (WGS) entry which is preliminary data.</text>
</comment>
<dbReference type="PANTHER" id="PTHR33359:SF1">
    <property type="entry name" value="MOLYBDOPTERIN SYNTHASE SULFUR CARRIER SUBUNIT"/>
    <property type="match status" value="1"/>
</dbReference>
<keyword evidence="3" id="KW-1185">Reference proteome</keyword>
<dbReference type="GO" id="GO:1990133">
    <property type="term" value="C:molybdopterin adenylyltransferase complex"/>
    <property type="evidence" value="ECO:0007669"/>
    <property type="project" value="TreeGrafter"/>
</dbReference>
<dbReference type="PANTHER" id="PTHR33359">
    <property type="entry name" value="MOLYBDOPTERIN SYNTHASE SULFUR CARRIER SUBUNIT"/>
    <property type="match status" value="1"/>
</dbReference>
<organism evidence="2 3">
    <name type="scientific">Popillia japonica</name>
    <name type="common">Japanese beetle</name>
    <dbReference type="NCBI Taxonomy" id="7064"/>
    <lineage>
        <taxon>Eukaryota</taxon>
        <taxon>Metazoa</taxon>
        <taxon>Ecdysozoa</taxon>
        <taxon>Arthropoda</taxon>
        <taxon>Hexapoda</taxon>
        <taxon>Insecta</taxon>
        <taxon>Pterygota</taxon>
        <taxon>Neoptera</taxon>
        <taxon>Endopterygota</taxon>
        <taxon>Coleoptera</taxon>
        <taxon>Polyphaga</taxon>
        <taxon>Scarabaeiformia</taxon>
        <taxon>Scarabaeidae</taxon>
        <taxon>Rutelinae</taxon>
        <taxon>Popillia</taxon>
    </lineage>
</organism>
<dbReference type="GO" id="GO:0006777">
    <property type="term" value="P:Mo-molybdopterin cofactor biosynthetic process"/>
    <property type="evidence" value="ECO:0007669"/>
    <property type="project" value="InterPro"/>
</dbReference>
<name>A0AAW1JGV9_POPJA</name>
<sequence>MPKKILTCYSARELAGCSETFLDVEDSILYADLLEIIVKSYSLEDIKNNVILAVNEEYSNTSERILLKTGDEIAIIPPISGG</sequence>
<keyword evidence="1" id="KW-0547">Nucleotide-binding</keyword>
<dbReference type="InterPro" id="IPR012675">
    <property type="entry name" value="Beta-grasp_dom_sf"/>
</dbReference>
<dbReference type="AlphaFoldDB" id="A0AAW1JGV9"/>
<dbReference type="InterPro" id="IPR003749">
    <property type="entry name" value="ThiS/MoaD-like"/>
</dbReference>
<evidence type="ECO:0000313" key="2">
    <source>
        <dbReference type="EMBL" id="KAK9703204.1"/>
    </source>
</evidence>
<dbReference type="Gene3D" id="3.10.20.30">
    <property type="match status" value="1"/>
</dbReference>
<dbReference type="CDD" id="cd00754">
    <property type="entry name" value="Ubl_MoaD"/>
    <property type="match status" value="1"/>
</dbReference>
<dbReference type="InterPro" id="IPR044672">
    <property type="entry name" value="MOCS2A"/>
</dbReference>
<reference evidence="2 3" key="1">
    <citation type="journal article" date="2024" name="BMC Genomics">
        <title>De novo assembly and annotation of Popillia japonica's genome with initial clues to its potential as an invasive pest.</title>
        <authorList>
            <person name="Cucini C."/>
            <person name="Boschi S."/>
            <person name="Funari R."/>
            <person name="Cardaioli E."/>
            <person name="Iannotti N."/>
            <person name="Marturano G."/>
            <person name="Paoli F."/>
            <person name="Bruttini M."/>
            <person name="Carapelli A."/>
            <person name="Frati F."/>
            <person name="Nardi F."/>
        </authorList>
    </citation>
    <scope>NUCLEOTIDE SEQUENCE [LARGE SCALE GENOMIC DNA]</scope>
    <source>
        <strain evidence="2">DMR45628</strain>
    </source>
</reference>
<dbReference type="InterPro" id="IPR016155">
    <property type="entry name" value="Mopterin_synth/thiamin_S_b"/>
</dbReference>
<gene>
    <name evidence="2" type="ORF">QE152_g29500</name>
</gene>
<dbReference type="EMBL" id="JASPKY010000375">
    <property type="protein sequence ID" value="KAK9703204.1"/>
    <property type="molecule type" value="Genomic_DNA"/>
</dbReference>